<protein>
    <recommendedName>
        <fullName evidence="5">Peroxisome biogenesis protein 22</fullName>
    </recommendedName>
</protein>
<keyword evidence="2" id="KW-1133">Transmembrane helix</keyword>
<dbReference type="OMA" id="HEDNGMQ"/>
<dbReference type="KEGG" id="cvr:CHLNCDRAFT_136676"/>
<accession>E1ZKT4</accession>
<dbReference type="InterPro" id="IPR037485">
    <property type="entry name" value="PEX22"/>
</dbReference>
<dbReference type="PANTHER" id="PTHR34126:SF1">
    <property type="entry name" value="PEROXISOME BIOGENESIS PROTEIN 22"/>
    <property type="match status" value="1"/>
</dbReference>
<dbReference type="EMBL" id="GL433851">
    <property type="protein sequence ID" value="EFN53435.1"/>
    <property type="molecule type" value="Genomic_DNA"/>
</dbReference>
<organism evidence="4">
    <name type="scientific">Chlorella variabilis</name>
    <name type="common">Green alga</name>
    <dbReference type="NCBI Taxonomy" id="554065"/>
    <lineage>
        <taxon>Eukaryota</taxon>
        <taxon>Viridiplantae</taxon>
        <taxon>Chlorophyta</taxon>
        <taxon>core chlorophytes</taxon>
        <taxon>Trebouxiophyceae</taxon>
        <taxon>Chlorellales</taxon>
        <taxon>Chlorellaceae</taxon>
        <taxon>Chlorella clade</taxon>
        <taxon>Chlorella</taxon>
    </lineage>
</organism>
<keyword evidence="2" id="KW-0812">Transmembrane</keyword>
<sequence>MLSRLQLLLGATSGTTLALTGILGLAAVVYALYQLRGGPGRKPDEQGAQQQQQPYDPTKPSTSSAAGAAAAAAASATPSAAVARRLAGVQRATMSVPGVLLEESSPGELEESACVRADAVALAREVARCCSAGLYLMCQVADDVGEAVVRGALEHAGLLGTAPGQVPPHRLLFCSTLEGKASFVRQLEPELHVDAHPRTVSDLQRFVKQLVLVAPPGQQAALPAGGSGGGGAAAANVQHAPSLAAALGVLPA</sequence>
<reference evidence="3 4" key="1">
    <citation type="journal article" date="2010" name="Plant Cell">
        <title>The Chlorella variabilis NC64A genome reveals adaptation to photosymbiosis, coevolution with viruses, and cryptic sex.</title>
        <authorList>
            <person name="Blanc G."/>
            <person name="Duncan G."/>
            <person name="Agarkova I."/>
            <person name="Borodovsky M."/>
            <person name="Gurnon J."/>
            <person name="Kuo A."/>
            <person name="Lindquist E."/>
            <person name="Lucas S."/>
            <person name="Pangilinan J."/>
            <person name="Polle J."/>
            <person name="Salamov A."/>
            <person name="Terry A."/>
            <person name="Yamada T."/>
            <person name="Dunigan D.D."/>
            <person name="Grigoriev I.V."/>
            <person name="Claverie J.M."/>
            <person name="Van Etten J.L."/>
        </authorList>
    </citation>
    <scope>NUCLEOTIDE SEQUENCE [LARGE SCALE GENOMIC DNA]</scope>
    <source>
        <strain evidence="3 4">NC64A</strain>
    </source>
</reference>
<evidence type="ECO:0008006" key="5">
    <source>
        <dbReference type="Google" id="ProtNLM"/>
    </source>
</evidence>
<dbReference type="STRING" id="554065.E1ZKT4"/>
<proteinExistence type="predicted"/>
<dbReference type="Proteomes" id="UP000008141">
    <property type="component" value="Unassembled WGS sequence"/>
</dbReference>
<dbReference type="eggNOG" id="ENOG502QQ8Q">
    <property type="taxonomic scope" value="Eukaryota"/>
</dbReference>
<evidence type="ECO:0000256" key="1">
    <source>
        <dbReference type="SAM" id="MobiDB-lite"/>
    </source>
</evidence>
<feature type="region of interest" description="Disordered" evidence="1">
    <location>
        <begin position="40"/>
        <end position="69"/>
    </location>
</feature>
<keyword evidence="4" id="KW-1185">Reference proteome</keyword>
<feature type="transmembrane region" description="Helical" evidence="2">
    <location>
        <begin position="7"/>
        <end position="33"/>
    </location>
</feature>
<dbReference type="PANTHER" id="PTHR34126">
    <property type="entry name" value="PEROXISOME BIOGENESIS PROTEIN 22"/>
    <property type="match status" value="1"/>
</dbReference>
<dbReference type="OrthoDB" id="77656at2759"/>
<evidence type="ECO:0000256" key="2">
    <source>
        <dbReference type="SAM" id="Phobius"/>
    </source>
</evidence>
<evidence type="ECO:0000313" key="3">
    <source>
        <dbReference type="EMBL" id="EFN53435.1"/>
    </source>
</evidence>
<dbReference type="RefSeq" id="XP_005845537.1">
    <property type="nucleotide sequence ID" value="XM_005845475.1"/>
</dbReference>
<dbReference type="AlphaFoldDB" id="E1ZKT4"/>
<dbReference type="Pfam" id="PF22978">
    <property type="entry name" value="HAD_Pex22"/>
    <property type="match status" value="1"/>
</dbReference>
<dbReference type="InParanoid" id="E1ZKT4"/>
<keyword evidence="2" id="KW-0472">Membrane</keyword>
<dbReference type="GeneID" id="17352975"/>
<evidence type="ECO:0000313" key="4">
    <source>
        <dbReference type="Proteomes" id="UP000008141"/>
    </source>
</evidence>
<feature type="compositionally biased region" description="Low complexity" evidence="1">
    <location>
        <begin position="60"/>
        <end position="69"/>
    </location>
</feature>
<dbReference type="GO" id="GO:0007031">
    <property type="term" value="P:peroxisome organization"/>
    <property type="evidence" value="ECO:0007669"/>
    <property type="project" value="InterPro"/>
</dbReference>
<name>E1ZKT4_CHLVA</name>
<gene>
    <name evidence="3" type="ORF">CHLNCDRAFT_136676</name>
</gene>